<dbReference type="AlphaFoldDB" id="A0A936ZVD7"/>
<protein>
    <recommendedName>
        <fullName evidence="3">Phosphoribosyltransferase domain-containing protein</fullName>
    </recommendedName>
</protein>
<dbReference type="RefSeq" id="WP_201924640.1">
    <property type="nucleotide sequence ID" value="NZ_BAABAX010000013.1"/>
</dbReference>
<gene>
    <name evidence="1" type="ORF">JJQ60_21345</name>
</gene>
<dbReference type="EMBL" id="JAERQJ010000017">
    <property type="protein sequence ID" value="MBL0686087.1"/>
    <property type="molecule type" value="Genomic_DNA"/>
</dbReference>
<evidence type="ECO:0000313" key="2">
    <source>
        <dbReference type="Proteomes" id="UP000651057"/>
    </source>
</evidence>
<dbReference type="Proteomes" id="UP000651057">
    <property type="component" value="Unassembled WGS sequence"/>
</dbReference>
<keyword evidence="2" id="KW-1185">Reference proteome</keyword>
<comment type="caution">
    <text evidence="1">The sequence shown here is derived from an EMBL/GenBank/DDBJ whole genome shotgun (WGS) entry which is preliminary data.</text>
</comment>
<evidence type="ECO:0008006" key="3">
    <source>
        <dbReference type="Google" id="ProtNLM"/>
    </source>
</evidence>
<proteinExistence type="predicted"/>
<dbReference type="SUPFAM" id="SSF53271">
    <property type="entry name" value="PRTase-like"/>
    <property type="match status" value="1"/>
</dbReference>
<reference evidence="1" key="1">
    <citation type="submission" date="2021-01" db="EMBL/GenBank/DDBJ databases">
        <authorList>
            <person name="Zhong Y.L."/>
        </authorList>
    </citation>
    <scope>NUCLEOTIDE SEQUENCE</scope>
    <source>
        <strain evidence="1">KCTC 23302</strain>
    </source>
</reference>
<sequence>MLSELDYATFARYTTRGNSENGRKSRRLGGAVKNGNRTVIQNALKVIVSTPELMDFFGKDAILVPVPRSSLYREGNLWPTKVIAEEMLKAGIGIEVCTCLERITAVPKSGFQTNAADRPSVQRHYESLAAHFDFLESNNMILVEDIITLGRTTFACASRLSDAFPNATVKAFGLFRTRGFEDPNLLRDVRFGTMIYRDYTGNVQMPD</sequence>
<dbReference type="InterPro" id="IPR029057">
    <property type="entry name" value="PRTase-like"/>
</dbReference>
<evidence type="ECO:0000313" key="1">
    <source>
        <dbReference type="EMBL" id="MBL0686087.1"/>
    </source>
</evidence>
<organism evidence="1 2">
    <name type="scientific">Aquimarina mytili</name>
    <dbReference type="NCBI Taxonomy" id="874423"/>
    <lineage>
        <taxon>Bacteria</taxon>
        <taxon>Pseudomonadati</taxon>
        <taxon>Bacteroidota</taxon>
        <taxon>Flavobacteriia</taxon>
        <taxon>Flavobacteriales</taxon>
        <taxon>Flavobacteriaceae</taxon>
        <taxon>Aquimarina</taxon>
    </lineage>
</organism>
<accession>A0A936ZVD7</accession>
<name>A0A936ZVD7_9FLAO</name>